<dbReference type="CDD" id="cd13585">
    <property type="entry name" value="PBP2_TMBP_like"/>
    <property type="match status" value="1"/>
</dbReference>
<dbReference type="InterPro" id="IPR006059">
    <property type="entry name" value="SBP"/>
</dbReference>
<dbReference type="STRING" id="525904.Tter_0126"/>
<dbReference type="PANTHER" id="PTHR43649:SF12">
    <property type="entry name" value="DIACETYLCHITOBIOSE BINDING PROTEIN DASA"/>
    <property type="match status" value="1"/>
</dbReference>
<protein>
    <submittedName>
        <fullName evidence="3">Extracellular solute-binding protein family 1</fullName>
    </submittedName>
</protein>
<accession>D1CDP2</accession>
<evidence type="ECO:0000256" key="2">
    <source>
        <dbReference type="SAM" id="SignalP"/>
    </source>
</evidence>
<dbReference type="eggNOG" id="COG1653">
    <property type="taxonomic scope" value="Bacteria"/>
</dbReference>
<feature type="chain" id="PRO_5003021320" evidence="2">
    <location>
        <begin position="23"/>
        <end position="477"/>
    </location>
</feature>
<dbReference type="HOGENOM" id="CLU_572278_0_0_0"/>
<dbReference type="EMBL" id="CP001825">
    <property type="protein sequence ID" value="ACZ41048.1"/>
    <property type="molecule type" value="Genomic_DNA"/>
</dbReference>
<dbReference type="KEGG" id="ttr:Tter_0126"/>
<feature type="region of interest" description="Disordered" evidence="1">
    <location>
        <begin position="26"/>
        <end position="52"/>
    </location>
</feature>
<dbReference type="RefSeq" id="WP_012874083.1">
    <property type="nucleotide sequence ID" value="NC_013525.1"/>
</dbReference>
<feature type="signal peptide" evidence="2">
    <location>
        <begin position="1"/>
        <end position="22"/>
    </location>
</feature>
<dbReference type="PANTHER" id="PTHR43649">
    <property type="entry name" value="ARABINOSE-BINDING PROTEIN-RELATED"/>
    <property type="match status" value="1"/>
</dbReference>
<evidence type="ECO:0000313" key="4">
    <source>
        <dbReference type="Proteomes" id="UP000000323"/>
    </source>
</evidence>
<dbReference type="SUPFAM" id="SSF53850">
    <property type="entry name" value="Periplasmic binding protein-like II"/>
    <property type="match status" value="1"/>
</dbReference>
<evidence type="ECO:0000256" key="1">
    <source>
        <dbReference type="SAM" id="MobiDB-lite"/>
    </source>
</evidence>
<evidence type="ECO:0000313" key="3">
    <source>
        <dbReference type="EMBL" id="ACZ41048.1"/>
    </source>
</evidence>
<dbReference type="Proteomes" id="UP000000323">
    <property type="component" value="Chromosome 1"/>
</dbReference>
<sequence length="477" mass="53390">MSRINKMKIFSIIILLMLSISCGPGRESSGPPGVEQPTPTANVPAQEQTPVGFDISKVTPETKPTPIVRGAWKDYDGPTVTISVWMYPQDEDSLKAYKDAFEEKHPNIKIKYVVYPEDNYQTKINTALQAHKPPDVAVMENKAWMKAGKVVDLTPYYKQWGIFVNDFAQGGVARFTLEKGPSQGIFGVGDFLGGNIIVYNKDMFDEARVSYPPADKSLTWPQYAEICKKVAKPDPNPTKRIYGCSVPPWGFGIWQKWLFGPNGKRALGNMNSPEMIEAWNVGTELVREKYAPSGNVLQTLPNGEPDLFTQKRIAMTWTDFTFVKDYKAAGIDFGIAPWPVIRGSESFVDTWTAPWGTFTESEHQHAALTFLKFMATDAQRIRGTVSADPPLSFKVAEQMKWGQGDPLKEQYLQVLKVAAKAQPFVPPLPEGGYNPDDIYNKMTVQGVKDAKPLLDDAAKRTQPLLDKAWQEWEKIGR</sequence>
<proteinExistence type="predicted"/>
<gene>
    <name evidence="3" type="ordered locus">Tter_0126</name>
</gene>
<dbReference type="Gene3D" id="3.40.190.10">
    <property type="entry name" value="Periplasmic binding protein-like II"/>
    <property type="match status" value="1"/>
</dbReference>
<dbReference type="InterPro" id="IPR050490">
    <property type="entry name" value="Bact_solute-bd_prot1"/>
</dbReference>
<feature type="compositionally biased region" description="Polar residues" evidence="1">
    <location>
        <begin position="37"/>
        <end position="49"/>
    </location>
</feature>
<reference evidence="4" key="1">
    <citation type="journal article" date="2010" name="Stand. Genomic Sci.">
        <title>Complete genome sequence of 'Thermobaculum terrenum' type strain (YNP1).</title>
        <authorList>
            <person name="Kiss H."/>
            <person name="Cleland D."/>
            <person name="Lapidus A."/>
            <person name="Lucas S."/>
            <person name="Glavina Del Rio T."/>
            <person name="Nolan M."/>
            <person name="Tice H."/>
            <person name="Han C."/>
            <person name="Goodwin L."/>
            <person name="Pitluck S."/>
            <person name="Liolios K."/>
            <person name="Ivanova N."/>
            <person name="Mavromatis K."/>
            <person name="Ovchinnikova G."/>
            <person name="Pati A."/>
            <person name="Chen A."/>
            <person name="Palaniappan K."/>
            <person name="Land M."/>
            <person name="Hauser L."/>
            <person name="Chang Y."/>
            <person name="Jeffries C."/>
            <person name="Lu M."/>
            <person name="Brettin T."/>
            <person name="Detter J."/>
            <person name="Goker M."/>
            <person name="Tindall B."/>
            <person name="Beck B."/>
            <person name="McDermott T."/>
            <person name="Woyke T."/>
            <person name="Bristow J."/>
            <person name="Eisen J."/>
            <person name="Markowitz V."/>
            <person name="Hugenholtz P."/>
            <person name="Kyrpides N."/>
            <person name="Klenk H."/>
            <person name="Cheng J."/>
        </authorList>
    </citation>
    <scope>NUCLEOTIDE SEQUENCE [LARGE SCALE GENOMIC DNA]</scope>
    <source>
        <strain evidence="4">ATCC BAA-798 / YNP1</strain>
    </source>
</reference>
<organism evidence="3 4">
    <name type="scientific">Thermobaculum terrenum (strain ATCC BAA-798 / CCMEE 7001 / YNP1)</name>
    <dbReference type="NCBI Taxonomy" id="525904"/>
    <lineage>
        <taxon>Bacteria</taxon>
        <taxon>Bacillati</taxon>
        <taxon>Chloroflexota</taxon>
        <taxon>Chloroflexia</taxon>
        <taxon>Candidatus Thermobaculales</taxon>
        <taxon>Candidatus Thermobaculaceae</taxon>
        <taxon>Thermobaculum</taxon>
    </lineage>
</organism>
<dbReference type="Pfam" id="PF01547">
    <property type="entry name" value="SBP_bac_1"/>
    <property type="match status" value="1"/>
</dbReference>
<dbReference type="OrthoDB" id="9782846at2"/>
<keyword evidence="2" id="KW-0732">Signal</keyword>
<keyword evidence="4" id="KW-1185">Reference proteome</keyword>
<dbReference type="AlphaFoldDB" id="D1CDP2"/>
<dbReference type="PROSITE" id="PS51257">
    <property type="entry name" value="PROKAR_LIPOPROTEIN"/>
    <property type="match status" value="1"/>
</dbReference>
<name>D1CDP2_THET1</name>